<comment type="caution">
    <text evidence="3">The sequence shown here is derived from an EMBL/GenBank/DDBJ whole genome shotgun (WGS) entry which is preliminary data.</text>
</comment>
<organism evidence="3 4">
    <name type="scientific">Candidatus Methylomirabilis tolerans</name>
    <dbReference type="NCBI Taxonomy" id="3123416"/>
    <lineage>
        <taxon>Bacteria</taxon>
        <taxon>Candidatus Methylomirabilota</taxon>
        <taxon>Candidatus Methylomirabilia</taxon>
        <taxon>Candidatus Methylomirabilales</taxon>
        <taxon>Candidatus Methylomirabilaceae</taxon>
        <taxon>Candidatus Methylomirabilis</taxon>
    </lineage>
</organism>
<evidence type="ECO:0000313" key="3">
    <source>
        <dbReference type="EMBL" id="MBZ0160290.1"/>
    </source>
</evidence>
<keyword evidence="1" id="KW-0227">DNA damage</keyword>
<dbReference type="InterPro" id="IPR050356">
    <property type="entry name" value="SulA_CellDiv_inhibitor"/>
</dbReference>
<feature type="region of interest" description="Disordered" evidence="2">
    <location>
        <begin position="400"/>
        <end position="421"/>
    </location>
</feature>
<proteinExistence type="predicted"/>
<dbReference type="InterPro" id="IPR043502">
    <property type="entry name" value="DNA/RNA_pol_sf"/>
</dbReference>
<evidence type="ECO:0000256" key="1">
    <source>
        <dbReference type="ARBA" id="ARBA00022763"/>
    </source>
</evidence>
<dbReference type="AlphaFoldDB" id="A0AAJ1EJS2"/>
<name>A0AAJ1EJS2_9BACT</name>
<dbReference type="GO" id="GO:0006281">
    <property type="term" value="P:DNA repair"/>
    <property type="evidence" value="ECO:0007669"/>
    <property type="project" value="TreeGrafter"/>
</dbReference>
<dbReference type="PANTHER" id="PTHR35369:SF2">
    <property type="entry name" value="BLR3025 PROTEIN"/>
    <property type="match status" value="1"/>
</dbReference>
<dbReference type="PANTHER" id="PTHR35369">
    <property type="entry name" value="BLR3025 PROTEIN-RELATED"/>
    <property type="match status" value="1"/>
</dbReference>
<dbReference type="CDD" id="cd03468">
    <property type="entry name" value="PolY_like"/>
    <property type="match status" value="1"/>
</dbReference>
<gene>
    <name evidence="3" type="ORF">K8G79_09170</name>
</gene>
<evidence type="ECO:0000256" key="2">
    <source>
        <dbReference type="SAM" id="MobiDB-lite"/>
    </source>
</evidence>
<evidence type="ECO:0000313" key="4">
    <source>
        <dbReference type="Proteomes" id="UP001197609"/>
    </source>
</evidence>
<reference evidence="3 4" key="1">
    <citation type="journal article" date="2021" name="bioRxiv">
        <title>Unraveling nitrogen, sulfur and carbon metabolic pathways and microbial community transcriptional responses to substrate deprivation and toxicity stresses in a bioreactor mimicking anoxic brackish coastal sediment conditions.</title>
        <authorList>
            <person name="Martins P.D."/>
            <person name="Echeveste M.J."/>
            <person name="Arshad A."/>
            <person name="Kurth J."/>
            <person name="Ouboter H."/>
            <person name="Jetten M.S.M."/>
            <person name="Welte C.U."/>
        </authorList>
    </citation>
    <scope>NUCLEOTIDE SEQUENCE [LARGE SCALE GENOMIC DNA]</scope>
    <source>
        <strain evidence="3">MAG_38</strain>
    </source>
</reference>
<dbReference type="Proteomes" id="UP001197609">
    <property type="component" value="Unassembled WGS sequence"/>
</dbReference>
<dbReference type="EMBL" id="JAIOIU010000110">
    <property type="protein sequence ID" value="MBZ0160290.1"/>
    <property type="molecule type" value="Genomic_DNA"/>
</dbReference>
<accession>A0AAJ1EJS2</accession>
<sequence>MDRLACVSIPALPLQLLLRCHPEWAIHPVAVVTEDKPQGLIRWINSSARKAGVRPGLRYAAGCSLAADLRAGVVPPTEINGAAEAIIERLRRFTPEIEPSAEEPGVFWLNGAGLTRLYPSYEAWARLIAADLNGVGFRATVVVGFTRFGTYAVARAQNGTVALNDPVDERAAIRQVRLECLEIDPDLRDTLAKLGVTTVGAFLALPAGGLLTRFDEAAYRLHRMASGELWTPLQPLKPQESIRQRLLLDNSETDAMRLLFRIKGLLHPLLKALAVRGEALAGLTLRLQLDGGEQREEQISPAAPTLDPVQLLDLIRLRLEIVELPNGVVEIELEASSVLALAEQHRLIVERPRRDLEAANRALARIRTTFGDEAVGRVRLADAHLPEANFRWEPLKQGLGVRSEESGGAPETRNPKPETKERSLVRRIFAKPVPLRLPPGSTLHGPYIVSGGWWGRDLSACGHAQAGTHRDYYFAETRHGELLWVYYDPHRSRWFLHGTVE</sequence>
<protein>
    <submittedName>
        <fullName evidence="3">DNA polymerase Y family protein</fullName>
    </submittedName>
</protein>
<dbReference type="SUPFAM" id="SSF56672">
    <property type="entry name" value="DNA/RNA polymerases"/>
    <property type="match status" value="1"/>
</dbReference>